<organism evidence="1 2">
    <name type="scientific">Setaria italica</name>
    <name type="common">Foxtail millet</name>
    <name type="synonym">Panicum italicum</name>
    <dbReference type="NCBI Taxonomy" id="4555"/>
    <lineage>
        <taxon>Eukaryota</taxon>
        <taxon>Viridiplantae</taxon>
        <taxon>Streptophyta</taxon>
        <taxon>Embryophyta</taxon>
        <taxon>Tracheophyta</taxon>
        <taxon>Spermatophyta</taxon>
        <taxon>Magnoliopsida</taxon>
        <taxon>Liliopsida</taxon>
        <taxon>Poales</taxon>
        <taxon>Poaceae</taxon>
        <taxon>PACMAD clade</taxon>
        <taxon>Panicoideae</taxon>
        <taxon>Panicodae</taxon>
        <taxon>Paniceae</taxon>
        <taxon>Cenchrinae</taxon>
        <taxon>Setaria</taxon>
    </lineage>
</organism>
<dbReference type="HOGENOM" id="CLU_3300310_0_0_1"/>
<sequence>MHCGLFIFEFLTSREFLLNLLPTVLWVFVDVINATKGTTL</sequence>
<keyword evidence="2" id="KW-1185">Reference proteome</keyword>
<dbReference type="EMBL" id="AGNK02002061">
    <property type="status" value="NOT_ANNOTATED_CDS"/>
    <property type="molecule type" value="Genomic_DNA"/>
</dbReference>
<dbReference type="InParanoid" id="K3ZGC8"/>
<reference evidence="1" key="2">
    <citation type="submission" date="2018-08" db="UniProtKB">
        <authorList>
            <consortium name="EnsemblPlants"/>
        </authorList>
    </citation>
    <scope>IDENTIFICATION</scope>
    <source>
        <strain evidence="1">Yugu1</strain>
    </source>
</reference>
<dbReference type="EnsemblPlants" id="KQL16820">
    <property type="protein sequence ID" value="KQL16820"/>
    <property type="gene ID" value="SETIT_025630mg"/>
</dbReference>
<name>K3ZGC8_SETIT</name>
<dbReference type="Gramene" id="KQL16820">
    <property type="protein sequence ID" value="KQL16820"/>
    <property type="gene ID" value="SETIT_025630mg"/>
</dbReference>
<accession>K3ZGC8</accession>
<proteinExistence type="predicted"/>
<evidence type="ECO:0000313" key="2">
    <source>
        <dbReference type="Proteomes" id="UP000004995"/>
    </source>
</evidence>
<evidence type="ECO:0000313" key="1">
    <source>
        <dbReference type="EnsemblPlants" id="KQL16820"/>
    </source>
</evidence>
<protein>
    <submittedName>
        <fullName evidence="1">Uncharacterized protein</fullName>
    </submittedName>
</protein>
<dbReference type="AlphaFoldDB" id="K3ZGC8"/>
<dbReference type="Proteomes" id="UP000004995">
    <property type="component" value="Unassembled WGS sequence"/>
</dbReference>
<reference evidence="2" key="1">
    <citation type="journal article" date="2012" name="Nat. Biotechnol.">
        <title>Reference genome sequence of the model plant Setaria.</title>
        <authorList>
            <person name="Bennetzen J.L."/>
            <person name="Schmutz J."/>
            <person name="Wang H."/>
            <person name="Percifield R."/>
            <person name="Hawkins J."/>
            <person name="Pontaroli A.C."/>
            <person name="Estep M."/>
            <person name="Feng L."/>
            <person name="Vaughn J.N."/>
            <person name="Grimwood J."/>
            <person name="Jenkins J."/>
            <person name="Barry K."/>
            <person name="Lindquist E."/>
            <person name="Hellsten U."/>
            <person name="Deshpande S."/>
            <person name="Wang X."/>
            <person name="Wu X."/>
            <person name="Mitros T."/>
            <person name="Triplett J."/>
            <person name="Yang X."/>
            <person name="Ye C.Y."/>
            <person name="Mauro-Herrera M."/>
            <person name="Wang L."/>
            <person name="Li P."/>
            <person name="Sharma M."/>
            <person name="Sharma R."/>
            <person name="Ronald P.C."/>
            <person name="Panaud O."/>
            <person name="Kellogg E.A."/>
            <person name="Brutnell T.P."/>
            <person name="Doust A.N."/>
            <person name="Tuskan G.A."/>
            <person name="Rokhsar D."/>
            <person name="Devos K.M."/>
        </authorList>
    </citation>
    <scope>NUCLEOTIDE SEQUENCE [LARGE SCALE GENOMIC DNA]</scope>
    <source>
        <strain evidence="2">cv. Yugu1</strain>
    </source>
</reference>